<accession>A0ABX8XIA2</accession>
<feature type="region of interest" description="Disordered" evidence="1">
    <location>
        <begin position="124"/>
        <end position="163"/>
    </location>
</feature>
<evidence type="ECO:0000313" key="2">
    <source>
        <dbReference type="EMBL" id="QYX75314.1"/>
    </source>
</evidence>
<protein>
    <submittedName>
        <fullName evidence="2">Uncharacterized protein</fullName>
    </submittedName>
</protein>
<dbReference type="RefSeq" id="WP_220644486.1">
    <property type="nucleotide sequence ID" value="NZ_CP080647.1"/>
</dbReference>
<dbReference type="Proteomes" id="UP000827138">
    <property type="component" value="Chromosome"/>
</dbReference>
<proteinExistence type="predicted"/>
<name>A0ABX8XIA2_9ACTN</name>
<keyword evidence="3" id="KW-1185">Reference proteome</keyword>
<reference evidence="2 3" key="1">
    <citation type="submission" date="2021-08" db="EMBL/GenBank/DDBJ databases">
        <authorList>
            <person name="Ping M."/>
        </authorList>
    </citation>
    <scope>NUCLEOTIDE SEQUENCE [LARGE SCALE GENOMIC DNA]</scope>
    <source>
        <strain evidence="2 3">MG28</strain>
    </source>
</reference>
<evidence type="ECO:0000313" key="3">
    <source>
        <dbReference type="Proteomes" id="UP000827138"/>
    </source>
</evidence>
<gene>
    <name evidence="2" type="ORF">K1J60_01205</name>
</gene>
<sequence>MSDEHLNRVDAERLQLSRAVSQVVKQAATILQQELTDGSGRATAMQKKYAATKKVDPNEFQMLSSRVRKDVHDLIAMAAEMFTELKTTEVQSLVSRMATDAHDVVDTTMNLVENAPATARTLANLGFTTPPAGPMPATGETSASDSAPESGAESGGEPPRPGV</sequence>
<dbReference type="EMBL" id="CP080647">
    <property type="protein sequence ID" value="QYX75314.1"/>
    <property type="molecule type" value="Genomic_DNA"/>
</dbReference>
<organism evidence="2 3">
    <name type="scientific">Streptomyces akebiae</name>
    <dbReference type="NCBI Taxonomy" id="2865673"/>
    <lineage>
        <taxon>Bacteria</taxon>
        <taxon>Bacillati</taxon>
        <taxon>Actinomycetota</taxon>
        <taxon>Actinomycetes</taxon>
        <taxon>Kitasatosporales</taxon>
        <taxon>Streptomycetaceae</taxon>
        <taxon>Streptomyces</taxon>
    </lineage>
</organism>
<evidence type="ECO:0000256" key="1">
    <source>
        <dbReference type="SAM" id="MobiDB-lite"/>
    </source>
</evidence>